<feature type="compositionally biased region" description="Low complexity" evidence="1">
    <location>
        <begin position="379"/>
        <end position="395"/>
    </location>
</feature>
<name>A0AAV7VNL3_PLEWA</name>
<accession>A0AAV7VNL3</accession>
<feature type="compositionally biased region" description="Low complexity" evidence="1">
    <location>
        <begin position="280"/>
        <end position="349"/>
    </location>
</feature>
<feature type="region of interest" description="Disordered" evidence="1">
    <location>
        <begin position="53"/>
        <end position="153"/>
    </location>
</feature>
<feature type="compositionally biased region" description="Polar residues" evidence="1">
    <location>
        <begin position="686"/>
        <end position="699"/>
    </location>
</feature>
<feature type="compositionally biased region" description="Polar residues" evidence="1">
    <location>
        <begin position="361"/>
        <end position="371"/>
    </location>
</feature>
<feature type="compositionally biased region" description="Polar residues" evidence="1">
    <location>
        <begin position="450"/>
        <end position="465"/>
    </location>
</feature>
<feature type="compositionally biased region" description="Basic and acidic residues" evidence="1">
    <location>
        <begin position="473"/>
        <end position="484"/>
    </location>
</feature>
<keyword evidence="3" id="KW-1185">Reference proteome</keyword>
<evidence type="ECO:0000313" key="2">
    <source>
        <dbReference type="EMBL" id="KAJ1201720.1"/>
    </source>
</evidence>
<feature type="region of interest" description="Disordered" evidence="1">
    <location>
        <begin position="226"/>
        <end position="498"/>
    </location>
</feature>
<protein>
    <submittedName>
        <fullName evidence="2">Uncharacterized protein</fullName>
    </submittedName>
</protein>
<feature type="region of interest" description="Disordered" evidence="1">
    <location>
        <begin position="666"/>
        <end position="709"/>
    </location>
</feature>
<evidence type="ECO:0000256" key="1">
    <source>
        <dbReference type="SAM" id="MobiDB-lite"/>
    </source>
</evidence>
<reference evidence="2" key="1">
    <citation type="journal article" date="2022" name="bioRxiv">
        <title>Sequencing and chromosome-scale assembly of the giantPleurodeles waltlgenome.</title>
        <authorList>
            <person name="Brown T."/>
            <person name="Elewa A."/>
            <person name="Iarovenko S."/>
            <person name="Subramanian E."/>
            <person name="Araus A.J."/>
            <person name="Petzold A."/>
            <person name="Susuki M."/>
            <person name="Suzuki K.-i.T."/>
            <person name="Hayashi T."/>
            <person name="Toyoda A."/>
            <person name="Oliveira C."/>
            <person name="Osipova E."/>
            <person name="Leigh N.D."/>
            <person name="Simon A."/>
            <person name="Yun M.H."/>
        </authorList>
    </citation>
    <scope>NUCLEOTIDE SEQUENCE</scope>
    <source>
        <strain evidence="2">20211129_DDA</strain>
        <tissue evidence="2">Liver</tissue>
    </source>
</reference>
<feature type="compositionally biased region" description="Basic residues" evidence="1">
    <location>
        <begin position="261"/>
        <end position="277"/>
    </location>
</feature>
<sequence>MHGAAASVLSANGSGMPCTKTLLLLSPPLYLLSLSFCTSASSGGGTVAPEHEAAASHMAMEGHTTDSECTSGTEGEGSFTSATGSATSDMDLSDDGSSLVVAAPSVPPTSAGTAATSPTSTALPAAPQRSPRDRSPRRVGITFAPGTSGPAPVTPAALSEEAIDLLRSLTVGQSTIVNAIQGVERELQHGNAFLEGIHSGQAVLQRTLQSLASAVMAAIVPVSSLPPPTSSIQTQSPVPQPIPSTPTDQHAHKSTHTSSSSKHRHHTHQRHSHKHHTHTDTATSTVSTVSPSSSSPSSLPVSSTHTPACTTSTGTRTRTRTPSTTSRSSALTTSTAICTSPVSSPSVSVTPPPKVPKRRQSLTQHPSTSRQPPVPAPAPKTAKVTPPTNTSSSSTPRPPPATHPSVRQKLSLCQIDLFAPTPPPIHQSRRSASAKKPPVPVVRVPGFWSAPSTRAGSRTRSQGTGSPPPVKAPKLESGRRDRVKTPGGTTREMGSKAIGESAVTPKKVGKVQRKSAQPFVSVTAEKSAIFSGGPDTTASTVVTGPETTARVTAQEGPSIVTGPETTARVTGQEGPSIVTGPETTARVTAQEGPSIVTGPETTARVTAQEGPSIVTGPETTARVTAQEGPSIVTGPETTARVTAQEGPSIVTGPETTARVTAQEGPSIVTGPETTARVTGQEGPSIVTGQETTARVTAQEGTGCHSPAGQ</sequence>
<proteinExistence type="predicted"/>
<dbReference type="AlphaFoldDB" id="A0AAV7VNL3"/>
<dbReference type="EMBL" id="JANPWB010000003">
    <property type="protein sequence ID" value="KAJ1201720.1"/>
    <property type="molecule type" value="Genomic_DNA"/>
</dbReference>
<comment type="caution">
    <text evidence="2">The sequence shown here is derived from an EMBL/GenBank/DDBJ whole genome shotgun (WGS) entry which is preliminary data.</text>
</comment>
<evidence type="ECO:0000313" key="3">
    <source>
        <dbReference type="Proteomes" id="UP001066276"/>
    </source>
</evidence>
<feature type="compositionally biased region" description="Low complexity" evidence="1">
    <location>
        <begin position="55"/>
        <end position="129"/>
    </location>
</feature>
<organism evidence="2 3">
    <name type="scientific">Pleurodeles waltl</name>
    <name type="common">Iberian ribbed newt</name>
    <dbReference type="NCBI Taxonomy" id="8319"/>
    <lineage>
        <taxon>Eukaryota</taxon>
        <taxon>Metazoa</taxon>
        <taxon>Chordata</taxon>
        <taxon>Craniata</taxon>
        <taxon>Vertebrata</taxon>
        <taxon>Euteleostomi</taxon>
        <taxon>Amphibia</taxon>
        <taxon>Batrachia</taxon>
        <taxon>Caudata</taxon>
        <taxon>Salamandroidea</taxon>
        <taxon>Salamandridae</taxon>
        <taxon>Pleurodelinae</taxon>
        <taxon>Pleurodeles</taxon>
    </lineage>
</organism>
<dbReference type="Proteomes" id="UP001066276">
    <property type="component" value="Chromosome 2_1"/>
</dbReference>
<gene>
    <name evidence="2" type="ORF">NDU88_005526</name>
</gene>